<keyword evidence="3" id="KW-1185">Reference proteome</keyword>
<evidence type="ECO:0000256" key="1">
    <source>
        <dbReference type="SAM" id="MobiDB-lite"/>
    </source>
</evidence>
<dbReference type="AlphaFoldDB" id="A0A9X9XDZ5"/>
<dbReference type="Proteomes" id="UP001138709">
    <property type="component" value="Unassembled WGS sequence"/>
</dbReference>
<dbReference type="RefSeq" id="WP_211847466.1">
    <property type="nucleotide sequence ID" value="NZ_JAAEDL010000015.1"/>
</dbReference>
<accession>A0A9X9XDZ5</accession>
<sequence>MIAKALSALAGPLLPYAAGAVVALLLVLGGAWQVQTWRLDAAQARVTALTADLAEARDAMRARDTVIGALQRQADAVAAAAARLEPIRRDVNAAPRTSACLASPAVARGLERLRASRPAAAGAQPRAVAPDVSGGAGRS</sequence>
<name>A0A9X9XDZ5_9PROT</name>
<protein>
    <submittedName>
        <fullName evidence="2">Uncharacterized protein</fullName>
    </submittedName>
</protein>
<gene>
    <name evidence="2" type="ORF">GXW74_15660</name>
</gene>
<reference evidence="2" key="2">
    <citation type="journal article" date="2021" name="Syst. Appl. Microbiol.">
        <title>Roseomonas hellenica sp. nov., isolated from roots of wild-growing Alkanna tinctoria.</title>
        <authorList>
            <person name="Rat A."/>
            <person name="Naranjo H.D."/>
            <person name="Lebbe L."/>
            <person name="Cnockaert M."/>
            <person name="Krigas N."/>
            <person name="Grigoriadou K."/>
            <person name="Maloupa E."/>
            <person name="Willems A."/>
        </authorList>
    </citation>
    <scope>NUCLEOTIDE SEQUENCE</scope>
    <source>
        <strain evidence="2">LMG 31228</strain>
    </source>
</reference>
<evidence type="ECO:0000313" key="3">
    <source>
        <dbReference type="Proteomes" id="UP001138709"/>
    </source>
</evidence>
<dbReference type="EMBL" id="JAAEDL010000015">
    <property type="protein sequence ID" value="MBR0681931.1"/>
    <property type="molecule type" value="Genomic_DNA"/>
</dbReference>
<evidence type="ECO:0000313" key="2">
    <source>
        <dbReference type="EMBL" id="MBR0681931.1"/>
    </source>
</evidence>
<proteinExistence type="predicted"/>
<comment type="caution">
    <text evidence="2">The sequence shown here is derived from an EMBL/GenBank/DDBJ whole genome shotgun (WGS) entry which is preliminary data.</text>
</comment>
<feature type="region of interest" description="Disordered" evidence="1">
    <location>
        <begin position="116"/>
        <end position="139"/>
    </location>
</feature>
<feature type="compositionally biased region" description="Low complexity" evidence="1">
    <location>
        <begin position="116"/>
        <end position="130"/>
    </location>
</feature>
<organism evidence="2 3">
    <name type="scientific">Neoroseomonas eburnea</name>
    <dbReference type="NCBI Taxonomy" id="1346889"/>
    <lineage>
        <taxon>Bacteria</taxon>
        <taxon>Pseudomonadati</taxon>
        <taxon>Pseudomonadota</taxon>
        <taxon>Alphaproteobacteria</taxon>
        <taxon>Acetobacterales</taxon>
        <taxon>Acetobacteraceae</taxon>
        <taxon>Neoroseomonas</taxon>
    </lineage>
</organism>
<reference evidence="2" key="1">
    <citation type="submission" date="2020-01" db="EMBL/GenBank/DDBJ databases">
        <authorList>
            <person name="Rat A."/>
        </authorList>
    </citation>
    <scope>NUCLEOTIDE SEQUENCE</scope>
    <source>
        <strain evidence="2">LMG 31228</strain>
    </source>
</reference>